<evidence type="ECO:0000256" key="6">
    <source>
        <dbReference type="ARBA" id="ARBA00023004"/>
    </source>
</evidence>
<dbReference type="PANTHER" id="PTHR47950">
    <property type="entry name" value="CYTOCHROME P450, FAMILY 76, SUBFAMILY C, POLYPEPTIDE 5-RELATED"/>
    <property type="match status" value="1"/>
</dbReference>
<comment type="cofactor">
    <cofactor evidence="1">
        <name>heme</name>
        <dbReference type="ChEBI" id="CHEBI:30413"/>
    </cofactor>
</comment>
<reference evidence="8 9" key="1">
    <citation type="submission" date="2024-01" db="EMBL/GenBank/DDBJ databases">
        <title>Genome assemblies of Stephania.</title>
        <authorList>
            <person name="Yang L."/>
        </authorList>
    </citation>
    <scope>NUCLEOTIDE SEQUENCE [LARGE SCALE GENOMIC DNA]</scope>
    <source>
        <strain evidence="8">YNDBR</strain>
        <tissue evidence="8">Leaf</tissue>
    </source>
</reference>
<comment type="similarity">
    <text evidence="2">Belongs to the cytochrome P450 family.</text>
</comment>
<dbReference type="GO" id="GO:0004497">
    <property type="term" value="F:monooxygenase activity"/>
    <property type="evidence" value="ECO:0007669"/>
    <property type="project" value="UniProtKB-KW"/>
</dbReference>
<dbReference type="SUPFAM" id="SSF48264">
    <property type="entry name" value="Cytochrome P450"/>
    <property type="match status" value="1"/>
</dbReference>
<evidence type="ECO:0000256" key="4">
    <source>
        <dbReference type="ARBA" id="ARBA00022723"/>
    </source>
</evidence>
<dbReference type="PANTHER" id="PTHR47950:SF49">
    <property type="entry name" value="CYTOCHROME P450"/>
    <property type="match status" value="1"/>
</dbReference>
<keyword evidence="4" id="KW-0479">Metal-binding</keyword>
<keyword evidence="3" id="KW-0349">Heme</keyword>
<keyword evidence="7" id="KW-0503">Monooxygenase</keyword>
<keyword evidence="9" id="KW-1185">Reference proteome</keyword>
<evidence type="ECO:0000256" key="3">
    <source>
        <dbReference type="ARBA" id="ARBA00022617"/>
    </source>
</evidence>
<organism evidence="8 9">
    <name type="scientific">Stephania yunnanensis</name>
    <dbReference type="NCBI Taxonomy" id="152371"/>
    <lineage>
        <taxon>Eukaryota</taxon>
        <taxon>Viridiplantae</taxon>
        <taxon>Streptophyta</taxon>
        <taxon>Embryophyta</taxon>
        <taxon>Tracheophyta</taxon>
        <taxon>Spermatophyta</taxon>
        <taxon>Magnoliopsida</taxon>
        <taxon>Ranunculales</taxon>
        <taxon>Menispermaceae</taxon>
        <taxon>Menispermoideae</taxon>
        <taxon>Cissampelideae</taxon>
        <taxon>Stephania</taxon>
    </lineage>
</organism>
<gene>
    <name evidence="8" type="ORF">Syun_012830</name>
</gene>
<evidence type="ECO:0000256" key="2">
    <source>
        <dbReference type="ARBA" id="ARBA00010617"/>
    </source>
</evidence>
<comment type="caution">
    <text evidence="8">The sequence shown here is derived from an EMBL/GenBank/DDBJ whole genome shotgun (WGS) entry which is preliminary data.</text>
</comment>
<sequence>MFSKDLYDVVGEKGDVVGLAFLIRELLVIASTPNLAYYYQFLDIFNPQGLRKEAFARLKKIDKIWEPIVDEKKREQKMKMREECKGMLDILLANNYNDVEINNIFLSDIPIVINFSVSLIISWTYTGDIWSWLWKQKHDDGVSDVGAYKKLTGTSQTTP</sequence>
<evidence type="ECO:0000256" key="7">
    <source>
        <dbReference type="ARBA" id="ARBA00023033"/>
    </source>
</evidence>
<dbReference type="GO" id="GO:0016705">
    <property type="term" value="F:oxidoreductase activity, acting on paired donors, with incorporation or reduction of molecular oxygen"/>
    <property type="evidence" value="ECO:0007669"/>
    <property type="project" value="InterPro"/>
</dbReference>
<evidence type="ECO:0000313" key="8">
    <source>
        <dbReference type="EMBL" id="KAK9143430.1"/>
    </source>
</evidence>
<dbReference type="EMBL" id="JBBNAF010000005">
    <property type="protein sequence ID" value="KAK9143430.1"/>
    <property type="molecule type" value="Genomic_DNA"/>
</dbReference>
<dbReference type="Proteomes" id="UP001420932">
    <property type="component" value="Unassembled WGS sequence"/>
</dbReference>
<keyword evidence="6" id="KW-0408">Iron</keyword>
<evidence type="ECO:0000313" key="9">
    <source>
        <dbReference type="Proteomes" id="UP001420932"/>
    </source>
</evidence>
<proteinExistence type="inferred from homology"/>
<keyword evidence="5" id="KW-0560">Oxidoreductase</keyword>
<protein>
    <submittedName>
        <fullName evidence="8">Uncharacterized protein</fullName>
    </submittedName>
</protein>
<dbReference type="InterPro" id="IPR036396">
    <property type="entry name" value="Cyt_P450_sf"/>
</dbReference>
<dbReference type="GO" id="GO:0005506">
    <property type="term" value="F:iron ion binding"/>
    <property type="evidence" value="ECO:0007669"/>
    <property type="project" value="InterPro"/>
</dbReference>
<dbReference type="AlphaFoldDB" id="A0AAP0K2D2"/>
<evidence type="ECO:0000256" key="5">
    <source>
        <dbReference type="ARBA" id="ARBA00023002"/>
    </source>
</evidence>
<evidence type="ECO:0000256" key="1">
    <source>
        <dbReference type="ARBA" id="ARBA00001971"/>
    </source>
</evidence>
<accession>A0AAP0K2D2</accession>
<name>A0AAP0K2D2_9MAGN</name>
<dbReference type="GO" id="GO:0020037">
    <property type="term" value="F:heme binding"/>
    <property type="evidence" value="ECO:0007669"/>
    <property type="project" value="InterPro"/>
</dbReference>